<gene>
    <name evidence="2" type="ORF">PAXINDRAFT_87464</name>
</gene>
<dbReference type="AlphaFoldDB" id="A0A0C9TQF9"/>
<dbReference type="InterPro" id="IPR046700">
    <property type="entry name" value="DUF6570"/>
</dbReference>
<protein>
    <recommendedName>
        <fullName evidence="1">DUF6570 domain-containing protein</fullName>
    </recommendedName>
</protein>
<evidence type="ECO:0000313" key="3">
    <source>
        <dbReference type="Proteomes" id="UP000053647"/>
    </source>
</evidence>
<dbReference type="OrthoDB" id="3257061at2759"/>
<sequence length="170" mass="19312">MSVKLNTCADCSSSLSKPAWVPRLALANNLYRGELPFYFCDLTWVEEKVCAVYCLTAHVTCLFQSSDPSQPRIFHSNTCTHDMNVVSTASVLPRTPPDVNGYLSIIFVGPSKFDPKNLGSMFRVWKEKIWCFLVWLKDHSRLYANIQLDSDNLLLYPDDDMLPGLTDRVI</sequence>
<reference evidence="3" key="2">
    <citation type="submission" date="2015-01" db="EMBL/GenBank/DDBJ databases">
        <title>Evolutionary Origins and Diversification of the Mycorrhizal Mutualists.</title>
        <authorList>
            <consortium name="DOE Joint Genome Institute"/>
            <consortium name="Mycorrhizal Genomics Consortium"/>
            <person name="Kohler A."/>
            <person name="Kuo A."/>
            <person name="Nagy L.G."/>
            <person name="Floudas D."/>
            <person name="Copeland A."/>
            <person name="Barry K.W."/>
            <person name="Cichocki N."/>
            <person name="Veneault-Fourrey C."/>
            <person name="LaButti K."/>
            <person name="Lindquist E.A."/>
            <person name="Lipzen A."/>
            <person name="Lundell T."/>
            <person name="Morin E."/>
            <person name="Murat C."/>
            <person name="Riley R."/>
            <person name="Ohm R."/>
            <person name="Sun H."/>
            <person name="Tunlid A."/>
            <person name="Henrissat B."/>
            <person name="Grigoriev I.V."/>
            <person name="Hibbett D.S."/>
            <person name="Martin F."/>
        </authorList>
    </citation>
    <scope>NUCLEOTIDE SEQUENCE [LARGE SCALE GENOMIC DNA]</scope>
    <source>
        <strain evidence="3">ATCC 200175</strain>
    </source>
</reference>
<feature type="domain" description="DUF6570" evidence="1">
    <location>
        <begin position="21"/>
        <end position="153"/>
    </location>
</feature>
<accession>A0A0C9TQF9</accession>
<evidence type="ECO:0000313" key="2">
    <source>
        <dbReference type="EMBL" id="KIJ09411.1"/>
    </source>
</evidence>
<reference evidence="2 3" key="1">
    <citation type="submission" date="2014-06" db="EMBL/GenBank/DDBJ databases">
        <authorList>
            <consortium name="DOE Joint Genome Institute"/>
            <person name="Kuo A."/>
            <person name="Kohler A."/>
            <person name="Nagy L.G."/>
            <person name="Floudas D."/>
            <person name="Copeland A."/>
            <person name="Barry K.W."/>
            <person name="Cichocki N."/>
            <person name="Veneault-Fourrey C."/>
            <person name="LaButti K."/>
            <person name="Lindquist E.A."/>
            <person name="Lipzen A."/>
            <person name="Lundell T."/>
            <person name="Morin E."/>
            <person name="Murat C."/>
            <person name="Sun H."/>
            <person name="Tunlid A."/>
            <person name="Henrissat B."/>
            <person name="Grigoriev I.V."/>
            <person name="Hibbett D.S."/>
            <person name="Martin F."/>
            <person name="Nordberg H.P."/>
            <person name="Cantor M.N."/>
            <person name="Hua S.X."/>
        </authorList>
    </citation>
    <scope>NUCLEOTIDE SEQUENCE [LARGE SCALE GENOMIC DNA]</scope>
    <source>
        <strain evidence="2 3">ATCC 200175</strain>
    </source>
</reference>
<dbReference type="Proteomes" id="UP000053647">
    <property type="component" value="Unassembled WGS sequence"/>
</dbReference>
<organism evidence="2 3">
    <name type="scientific">Paxillus involutus ATCC 200175</name>
    <dbReference type="NCBI Taxonomy" id="664439"/>
    <lineage>
        <taxon>Eukaryota</taxon>
        <taxon>Fungi</taxon>
        <taxon>Dikarya</taxon>
        <taxon>Basidiomycota</taxon>
        <taxon>Agaricomycotina</taxon>
        <taxon>Agaricomycetes</taxon>
        <taxon>Agaricomycetidae</taxon>
        <taxon>Boletales</taxon>
        <taxon>Paxilineae</taxon>
        <taxon>Paxillaceae</taxon>
        <taxon>Paxillus</taxon>
    </lineage>
</organism>
<proteinExistence type="predicted"/>
<evidence type="ECO:0000259" key="1">
    <source>
        <dbReference type="Pfam" id="PF20209"/>
    </source>
</evidence>
<dbReference type="Pfam" id="PF20209">
    <property type="entry name" value="DUF6570"/>
    <property type="match status" value="1"/>
</dbReference>
<dbReference type="EMBL" id="KN819465">
    <property type="protein sequence ID" value="KIJ09411.1"/>
    <property type="molecule type" value="Genomic_DNA"/>
</dbReference>
<name>A0A0C9TQF9_PAXIN</name>
<dbReference type="HOGENOM" id="CLU_090397_2_0_1"/>
<feature type="non-terminal residue" evidence="2">
    <location>
        <position position="170"/>
    </location>
</feature>
<keyword evidence="3" id="KW-1185">Reference proteome</keyword>